<reference evidence="1 4" key="2">
    <citation type="submission" date="2019-04" db="EMBL/GenBank/DDBJ databases">
        <title>Draft genome sequences of Streptomyces avermitilis NBRC 14893.</title>
        <authorList>
            <person name="Komaki H."/>
            <person name="Tamura T."/>
            <person name="Hosoyama A."/>
        </authorList>
    </citation>
    <scope>NUCLEOTIDE SEQUENCE [LARGE SCALE GENOMIC DNA]</scope>
    <source>
        <strain evidence="1 4">NBRC 14893</strain>
    </source>
</reference>
<evidence type="ECO:0000313" key="4">
    <source>
        <dbReference type="Proteomes" id="UP000302139"/>
    </source>
</evidence>
<dbReference type="GeneID" id="41544681"/>
<evidence type="ECO:0000313" key="2">
    <source>
        <dbReference type="EMBL" id="GDY80152.1"/>
    </source>
</evidence>
<dbReference type="Gene3D" id="3.30.530.20">
    <property type="match status" value="1"/>
</dbReference>
<dbReference type="Proteomes" id="UP000302139">
    <property type="component" value="Unassembled WGS sequence"/>
</dbReference>
<dbReference type="Pfam" id="PF08982">
    <property type="entry name" value="AtaL"/>
    <property type="match status" value="1"/>
</dbReference>
<dbReference type="InterPro" id="IPR015075">
    <property type="entry name" value="AtaL"/>
</dbReference>
<gene>
    <name evidence="1" type="ORF">SAV14893_092760</name>
    <name evidence="2" type="ORF">SAV31267_096370</name>
</gene>
<proteinExistence type="predicted"/>
<dbReference type="Proteomes" id="UP000299211">
    <property type="component" value="Unassembled WGS sequence"/>
</dbReference>
<dbReference type="EMBL" id="BJHX01000003">
    <property type="protein sequence ID" value="GDY69883.1"/>
    <property type="molecule type" value="Genomic_DNA"/>
</dbReference>
<dbReference type="EMBL" id="BJHY01000002">
    <property type="protein sequence ID" value="GDY80152.1"/>
    <property type="molecule type" value="Genomic_DNA"/>
</dbReference>
<evidence type="ECO:0008006" key="5">
    <source>
        <dbReference type="Google" id="ProtNLM"/>
    </source>
</evidence>
<evidence type="ECO:0000313" key="3">
    <source>
        <dbReference type="Proteomes" id="UP000299211"/>
    </source>
</evidence>
<dbReference type="RefSeq" id="WP_159029057.1">
    <property type="nucleotide sequence ID" value="NZ_BAABTN010000143.1"/>
</dbReference>
<accession>A0A4D4MDB9</accession>
<reference evidence="2 3" key="1">
    <citation type="submission" date="2019-04" db="EMBL/GenBank/DDBJ databases">
        <title>Draft genome sequences of Streptomyces avermitilis ATCC 31267.</title>
        <authorList>
            <person name="Komaki H."/>
            <person name="Tamura T."/>
            <person name="Hosoyama A."/>
        </authorList>
    </citation>
    <scope>NUCLEOTIDE SEQUENCE [LARGE SCALE GENOMIC DNA]</scope>
    <source>
        <strain evidence="2 3">ATCC 31267</strain>
    </source>
</reference>
<organism evidence="1 4">
    <name type="scientific">Streptomyces avermitilis</name>
    <dbReference type="NCBI Taxonomy" id="33903"/>
    <lineage>
        <taxon>Bacteria</taxon>
        <taxon>Bacillati</taxon>
        <taxon>Actinomycetota</taxon>
        <taxon>Actinomycetes</taxon>
        <taxon>Kitasatosporales</taxon>
        <taxon>Streptomycetaceae</taxon>
        <taxon>Streptomyces</taxon>
    </lineage>
</organism>
<dbReference type="InterPro" id="IPR023393">
    <property type="entry name" value="START-like_dom_sf"/>
</dbReference>
<dbReference type="SUPFAM" id="SSF55961">
    <property type="entry name" value="Bet v1-like"/>
    <property type="match status" value="1"/>
</dbReference>
<sequence>MIRIEVTQPVNDSTQPDQHRLDRDGLWAGLLSKAENAVPFVAGMTECTVLERTDESLVREVVVRGERIREDVAFQQGQRVSFHREDDRATWMIHNEIGEDESGALTLTFASEILFHGQGAEVEQDSEAIAGMRASTLQTVRNTLDVIRRSAAAGSTGAAA</sequence>
<dbReference type="AlphaFoldDB" id="A0A4D4MDB9"/>
<evidence type="ECO:0000313" key="1">
    <source>
        <dbReference type="EMBL" id="GDY69883.1"/>
    </source>
</evidence>
<name>A0A4D4MDB9_STRAX</name>
<comment type="caution">
    <text evidence="1">The sequence shown here is derived from an EMBL/GenBank/DDBJ whole genome shotgun (WGS) entry which is preliminary data.</text>
</comment>
<protein>
    <recommendedName>
        <fullName evidence="5">DUF1857 domain-containing protein</fullName>
    </recommendedName>
</protein>